<dbReference type="RefSeq" id="WP_027312125.1">
    <property type="nucleotide sequence ID" value="NZ_JBHLZN010000005.1"/>
</dbReference>
<evidence type="ECO:0000313" key="1">
    <source>
        <dbReference type="EMBL" id="MFB9887708.1"/>
    </source>
</evidence>
<gene>
    <name evidence="1" type="ORF">ACFFLH_14925</name>
</gene>
<accession>A0ABV5ZEJ6</accession>
<dbReference type="Proteomes" id="UP001589628">
    <property type="component" value="Unassembled WGS sequence"/>
</dbReference>
<sequence length="133" mass="14442">MANLNPIALSRVEAAERTLGKALQQGSGAQFAWLLAMWQNQAQELHKAPPQEQAEEPVDALQGYTAPVAEALGQALQQGQAGVWGMMLSWLEHRPQSSSSGRAAHQPDMAQLGLLSMHPVLREVQESRLLAQV</sequence>
<reference evidence="1 2" key="1">
    <citation type="submission" date="2024-09" db="EMBL/GenBank/DDBJ databases">
        <authorList>
            <person name="Sun Q."/>
            <person name="Mori K."/>
        </authorList>
    </citation>
    <scope>NUCLEOTIDE SEQUENCE [LARGE SCALE GENOMIC DNA]</scope>
    <source>
        <strain evidence="1 2">ATCC 51285</strain>
    </source>
</reference>
<name>A0ABV5ZEJ6_9GAMM</name>
<proteinExistence type="predicted"/>
<protein>
    <submittedName>
        <fullName evidence="1">Uncharacterized protein</fullName>
    </submittedName>
</protein>
<comment type="caution">
    <text evidence="1">The sequence shown here is derived from an EMBL/GenBank/DDBJ whole genome shotgun (WGS) entry which is preliminary data.</text>
</comment>
<keyword evidence="2" id="KW-1185">Reference proteome</keyword>
<organism evidence="1 2">
    <name type="scientific">Balneatrix alpica</name>
    <dbReference type="NCBI Taxonomy" id="75684"/>
    <lineage>
        <taxon>Bacteria</taxon>
        <taxon>Pseudomonadati</taxon>
        <taxon>Pseudomonadota</taxon>
        <taxon>Gammaproteobacteria</taxon>
        <taxon>Oceanospirillales</taxon>
        <taxon>Balneatrichaceae</taxon>
        <taxon>Balneatrix</taxon>
    </lineage>
</organism>
<evidence type="ECO:0000313" key="2">
    <source>
        <dbReference type="Proteomes" id="UP001589628"/>
    </source>
</evidence>
<dbReference type="EMBL" id="JBHLZN010000005">
    <property type="protein sequence ID" value="MFB9887708.1"/>
    <property type="molecule type" value="Genomic_DNA"/>
</dbReference>